<evidence type="ECO:0000313" key="5">
    <source>
        <dbReference type="EMBL" id="VVE64673.1"/>
    </source>
</evidence>
<dbReference type="AlphaFoldDB" id="A0A5E4ZWK1"/>
<keyword evidence="2 3" id="KW-0378">Hydrolase</keyword>
<dbReference type="Gene3D" id="3.40.50.1820">
    <property type="entry name" value="alpha/beta hydrolase"/>
    <property type="match status" value="1"/>
</dbReference>
<feature type="signal peptide" evidence="3">
    <location>
        <begin position="1"/>
        <end position="20"/>
    </location>
</feature>
<protein>
    <recommendedName>
        <fullName evidence="3">Carboxylic ester hydrolase</fullName>
        <ecNumber evidence="3">3.1.1.-</ecNumber>
    </recommendedName>
</protein>
<reference evidence="5 6" key="1">
    <citation type="submission" date="2019-08" db="EMBL/GenBank/DDBJ databases">
        <authorList>
            <person name="Peeters C."/>
        </authorList>
    </citation>
    <scope>NUCLEOTIDE SEQUENCE [LARGE SCALE GENOMIC DNA]</scope>
    <source>
        <strain evidence="5 6">LMG 31118</strain>
    </source>
</reference>
<comment type="similarity">
    <text evidence="1 3">Belongs to the type-B carboxylesterase/lipase family.</text>
</comment>
<evidence type="ECO:0000256" key="1">
    <source>
        <dbReference type="ARBA" id="ARBA00005964"/>
    </source>
</evidence>
<dbReference type="PROSITE" id="PS00122">
    <property type="entry name" value="CARBOXYLESTERASE_B_1"/>
    <property type="match status" value="1"/>
</dbReference>
<dbReference type="EMBL" id="CABPSQ010000002">
    <property type="protein sequence ID" value="VVE64673.1"/>
    <property type="molecule type" value="Genomic_DNA"/>
</dbReference>
<gene>
    <name evidence="5" type="primary">pnbA</name>
    <name evidence="5" type="ORF">PCA31118_01689</name>
</gene>
<sequence>MKIRAMVMMLSLVASGAVHASTDHARSDGREPVVDTDRGPVIGVVDGGIQTFKGIPYAQAPVGELRWLPPQPHARWDTPLHADHFSATCATGYTLGGFGKLSSSEDCLYLNVFVPRGHAARGRLPVMVWIHGGGLGTGSGNDYSPHPVVDHGVILVTFNYRLGTFGYFSHPAINREHHPGVNYGTLDQQAVLKWVQRNIWRFGGDNRNVTIFGESAGGHSVLAQMVSPAAKGLFQRAIVESGAYGLRQPSLKEANVWGRKIASDLGCGDGEDDSVASCLRKASTEAILQHGTNRLPIAQVYVDGTIIPSDFIDAFQAGRFLRVPVINGYNENEGAFFAGLAELQRKRPIAERDTREALVGSFGPRIGASLYNIANFPPGATDVTQKYASFFGRSKFICSSILTSAILSRYVPVYAYDFADESAPPLLDQASIPYGAAHTSELQYLFSGFHGDSGHQTPLNARQRQLADRMTSNWTTFARSGSPNASGADRWKRFDETNEETLRYTANGATAIRAASTHFRCDDVAKALVLPRL</sequence>
<name>A0A5E4ZWK1_9BURK</name>
<keyword evidence="3" id="KW-0732">Signal</keyword>
<dbReference type="InterPro" id="IPR002018">
    <property type="entry name" value="CarbesteraseB"/>
</dbReference>
<organism evidence="5 6">
    <name type="scientific">Pandoraea captiosa</name>
    <dbReference type="NCBI Taxonomy" id="2508302"/>
    <lineage>
        <taxon>Bacteria</taxon>
        <taxon>Pseudomonadati</taxon>
        <taxon>Pseudomonadota</taxon>
        <taxon>Betaproteobacteria</taxon>
        <taxon>Burkholderiales</taxon>
        <taxon>Burkholderiaceae</taxon>
        <taxon>Pandoraea</taxon>
    </lineage>
</organism>
<evidence type="ECO:0000256" key="3">
    <source>
        <dbReference type="RuleBase" id="RU361235"/>
    </source>
</evidence>
<dbReference type="GO" id="GO:0016787">
    <property type="term" value="F:hydrolase activity"/>
    <property type="evidence" value="ECO:0007669"/>
    <property type="project" value="UniProtKB-KW"/>
</dbReference>
<feature type="domain" description="Carboxylesterase type B" evidence="4">
    <location>
        <begin position="31"/>
        <end position="509"/>
    </location>
</feature>
<dbReference type="Proteomes" id="UP000414136">
    <property type="component" value="Unassembled WGS sequence"/>
</dbReference>
<dbReference type="Pfam" id="PF00135">
    <property type="entry name" value="COesterase"/>
    <property type="match status" value="1"/>
</dbReference>
<accession>A0A5E4ZWK1</accession>
<evidence type="ECO:0000313" key="6">
    <source>
        <dbReference type="Proteomes" id="UP000414136"/>
    </source>
</evidence>
<feature type="chain" id="PRO_5023080057" description="Carboxylic ester hydrolase" evidence="3">
    <location>
        <begin position="21"/>
        <end position="533"/>
    </location>
</feature>
<dbReference type="PROSITE" id="PS00941">
    <property type="entry name" value="CARBOXYLESTERASE_B_2"/>
    <property type="match status" value="1"/>
</dbReference>
<proteinExistence type="inferred from homology"/>
<keyword evidence="6" id="KW-1185">Reference proteome</keyword>
<evidence type="ECO:0000259" key="4">
    <source>
        <dbReference type="Pfam" id="PF00135"/>
    </source>
</evidence>
<dbReference type="PANTHER" id="PTHR11559">
    <property type="entry name" value="CARBOXYLESTERASE"/>
    <property type="match status" value="1"/>
</dbReference>
<dbReference type="RefSeq" id="WP_150624761.1">
    <property type="nucleotide sequence ID" value="NZ_CABPSQ010000002.1"/>
</dbReference>
<evidence type="ECO:0000256" key="2">
    <source>
        <dbReference type="ARBA" id="ARBA00022801"/>
    </source>
</evidence>
<dbReference type="InterPro" id="IPR050309">
    <property type="entry name" value="Type-B_Carboxylest/Lipase"/>
</dbReference>
<dbReference type="InterPro" id="IPR029058">
    <property type="entry name" value="AB_hydrolase_fold"/>
</dbReference>
<dbReference type="SUPFAM" id="SSF53474">
    <property type="entry name" value="alpha/beta-Hydrolases"/>
    <property type="match status" value="1"/>
</dbReference>
<dbReference type="InterPro" id="IPR019819">
    <property type="entry name" value="Carboxylesterase_B_CS"/>
</dbReference>
<dbReference type="EC" id="3.1.1.-" evidence="3"/>
<dbReference type="InterPro" id="IPR019826">
    <property type="entry name" value="Carboxylesterase_B_AS"/>
</dbReference>
<dbReference type="OrthoDB" id="9775851at2"/>